<reference evidence="8" key="1">
    <citation type="submission" date="2016-10" db="EMBL/GenBank/DDBJ databases">
        <authorList>
            <person name="Varghese N."/>
            <person name="Submissions S."/>
        </authorList>
    </citation>
    <scope>NUCLEOTIDE SEQUENCE [LARGE SCALE GENOMIC DNA]</scope>
    <source>
        <strain evidence="8">DSM 26424</strain>
    </source>
</reference>
<dbReference type="AlphaFoldDB" id="A0A1G8MLA8"/>
<dbReference type="OrthoDB" id="9810556at2"/>
<feature type="transmembrane region" description="Helical" evidence="5">
    <location>
        <begin position="33"/>
        <end position="53"/>
    </location>
</feature>
<evidence type="ECO:0000259" key="6">
    <source>
        <dbReference type="Pfam" id="PF00892"/>
    </source>
</evidence>
<feature type="transmembrane region" description="Helical" evidence="5">
    <location>
        <begin position="92"/>
        <end position="114"/>
    </location>
</feature>
<feature type="transmembrane region" description="Helical" evidence="5">
    <location>
        <begin position="149"/>
        <end position="169"/>
    </location>
</feature>
<dbReference type="PANTHER" id="PTHR32322:SF9">
    <property type="entry name" value="AMINO-ACID METABOLITE EFFLUX PUMP-RELATED"/>
    <property type="match status" value="1"/>
</dbReference>
<evidence type="ECO:0000256" key="1">
    <source>
        <dbReference type="ARBA" id="ARBA00004141"/>
    </source>
</evidence>
<gene>
    <name evidence="7" type="ORF">SAMN04487993_1008125</name>
</gene>
<evidence type="ECO:0000313" key="7">
    <source>
        <dbReference type="EMBL" id="SDI68664.1"/>
    </source>
</evidence>
<feature type="transmembrane region" description="Helical" evidence="5">
    <location>
        <begin position="181"/>
        <end position="202"/>
    </location>
</feature>
<dbReference type="InterPro" id="IPR050638">
    <property type="entry name" value="AA-Vitamin_Transporters"/>
</dbReference>
<dbReference type="InterPro" id="IPR000620">
    <property type="entry name" value="EamA_dom"/>
</dbReference>
<keyword evidence="4 5" id="KW-0472">Membrane</keyword>
<feature type="transmembrane region" description="Helical" evidence="5">
    <location>
        <begin position="272"/>
        <end position="293"/>
    </location>
</feature>
<keyword evidence="2 5" id="KW-0812">Transmembrane</keyword>
<feature type="domain" description="EamA" evidence="6">
    <location>
        <begin position="151"/>
        <end position="286"/>
    </location>
</feature>
<feature type="transmembrane region" description="Helical" evidence="5">
    <location>
        <begin position="126"/>
        <end position="143"/>
    </location>
</feature>
<accession>A0A1G8MLA8</accession>
<feature type="transmembrane region" description="Helical" evidence="5">
    <location>
        <begin position="7"/>
        <end position="27"/>
    </location>
</feature>
<evidence type="ECO:0000256" key="5">
    <source>
        <dbReference type="SAM" id="Phobius"/>
    </source>
</evidence>
<comment type="subcellular location">
    <subcellularLocation>
        <location evidence="1">Membrane</location>
        <topology evidence="1">Multi-pass membrane protein</topology>
    </subcellularLocation>
</comment>
<evidence type="ECO:0000256" key="2">
    <source>
        <dbReference type="ARBA" id="ARBA00022692"/>
    </source>
</evidence>
<feature type="transmembrane region" description="Helical" evidence="5">
    <location>
        <begin position="65"/>
        <end position="86"/>
    </location>
</feature>
<feature type="transmembrane region" description="Helical" evidence="5">
    <location>
        <begin position="247"/>
        <end position="266"/>
    </location>
</feature>
<dbReference type="EMBL" id="FNEJ01000008">
    <property type="protein sequence ID" value="SDI68664.1"/>
    <property type="molecule type" value="Genomic_DNA"/>
</dbReference>
<proteinExistence type="predicted"/>
<dbReference type="SUPFAM" id="SSF103481">
    <property type="entry name" value="Multidrug resistance efflux transporter EmrE"/>
    <property type="match status" value="2"/>
</dbReference>
<feature type="transmembrane region" description="Helical" evidence="5">
    <location>
        <begin position="214"/>
        <end position="235"/>
    </location>
</feature>
<dbReference type="InterPro" id="IPR037185">
    <property type="entry name" value="EmrE-like"/>
</dbReference>
<protein>
    <submittedName>
        <fullName evidence="7">Threonine/homoserine efflux transporter RhtA</fullName>
    </submittedName>
</protein>
<dbReference type="GO" id="GO:0016020">
    <property type="term" value="C:membrane"/>
    <property type="evidence" value="ECO:0007669"/>
    <property type="project" value="UniProtKB-SubCell"/>
</dbReference>
<name>A0A1G8MLA8_9RHOB</name>
<dbReference type="Proteomes" id="UP000199093">
    <property type="component" value="Unassembled WGS sequence"/>
</dbReference>
<dbReference type="Pfam" id="PF00892">
    <property type="entry name" value="EamA"/>
    <property type="match status" value="2"/>
</dbReference>
<dbReference type="PANTHER" id="PTHR32322">
    <property type="entry name" value="INNER MEMBRANE TRANSPORTER"/>
    <property type="match status" value="1"/>
</dbReference>
<evidence type="ECO:0000256" key="3">
    <source>
        <dbReference type="ARBA" id="ARBA00022989"/>
    </source>
</evidence>
<feature type="domain" description="EamA" evidence="6">
    <location>
        <begin position="8"/>
        <end position="138"/>
    </location>
</feature>
<evidence type="ECO:0000256" key="4">
    <source>
        <dbReference type="ARBA" id="ARBA00023136"/>
    </source>
</evidence>
<sequence>MGLRDWGLLLLLSFLWGGAFFFAAVAVTELPPLTVVLARTGLAALALVGVLRLGGERWPFRGRTIPIFLIMGLLNNLLPFSLLFWAQTVIPSGLASILNATTPIFAILAAHLLLADERMAANKAAGIGFGFAGVVVLMGGGLLDGTGFALAGMLACLGAALSYGLAATYGRRFRTMGLSAAQVALGQLVATTLMMAPVAALVDRPWTLPAPSLAVVLAVAALAFVSTALAYVIFFRLLASAGAVNTALVTLLIPASAILLGALFLGETLAGRHYAGLALIGAGLLAIDGRVLARLRR</sequence>
<evidence type="ECO:0000313" key="8">
    <source>
        <dbReference type="Proteomes" id="UP000199093"/>
    </source>
</evidence>
<dbReference type="STRING" id="555512.SAMN04487993_1008125"/>
<organism evidence="7 8">
    <name type="scientific">Salipiger marinus</name>
    <dbReference type="NCBI Taxonomy" id="555512"/>
    <lineage>
        <taxon>Bacteria</taxon>
        <taxon>Pseudomonadati</taxon>
        <taxon>Pseudomonadota</taxon>
        <taxon>Alphaproteobacteria</taxon>
        <taxon>Rhodobacterales</taxon>
        <taxon>Roseobacteraceae</taxon>
        <taxon>Salipiger</taxon>
    </lineage>
</organism>
<keyword evidence="8" id="KW-1185">Reference proteome</keyword>
<keyword evidence="3 5" id="KW-1133">Transmembrane helix</keyword>